<dbReference type="Pfam" id="PF00083">
    <property type="entry name" value="Sugar_tr"/>
    <property type="match status" value="1"/>
</dbReference>
<dbReference type="EMBL" id="DS631756">
    <property type="protein sequence ID" value="EEC01314.1"/>
    <property type="molecule type" value="Genomic_DNA"/>
</dbReference>
<feature type="transmembrane region" description="Helical" evidence="6">
    <location>
        <begin position="377"/>
        <end position="396"/>
    </location>
</feature>
<evidence type="ECO:0000256" key="2">
    <source>
        <dbReference type="ARBA" id="ARBA00022692"/>
    </source>
</evidence>
<accession>B7P3Z2</accession>
<evidence type="ECO:0000313" key="9">
    <source>
        <dbReference type="Proteomes" id="UP000001555"/>
    </source>
</evidence>
<keyword evidence="3 6" id="KW-1133">Transmembrane helix</keyword>
<keyword evidence="9" id="KW-1185">Reference proteome</keyword>
<dbReference type="VEuPathDB" id="VectorBase:ISCI001616"/>
<keyword evidence="4 6" id="KW-0472">Membrane</keyword>
<dbReference type="OrthoDB" id="6498984at2759"/>
<feature type="transmembrane region" description="Helical" evidence="6">
    <location>
        <begin position="285"/>
        <end position="304"/>
    </location>
</feature>
<feature type="transmembrane region" description="Helical" evidence="6">
    <location>
        <begin position="227"/>
        <end position="247"/>
    </location>
</feature>
<dbReference type="VEuPathDB" id="VectorBase:ISCP_031320"/>
<feature type="transmembrane region" description="Helical" evidence="6">
    <location>
        <begin position="458"/>
        <end position="480"/>
    </location>
</feature>
<dbReference type="InParanoid" id="B7P3Z2"/>
<feature type="region of interest" description="Disordered" evidence="5">
    <location>
        <begin position="570"/>
        <end position="597"/>
    </location>
</feature>
<feature type="transmembrane region" description="Helical" evidence="6">
    <location>
        <begin position="432"/>
        <end position="452"/>
    </location>
</feature>
<proteinExistence type="predicted"/>
<evidence type="ECO:0000313" key="8">
    <source>
        <dbReference type="EnsemblMetazoa" id="ISCW001616-PA"/>
    </source>
</evidence>
<feature type="transmembrane region" description="Helical" evidence="6">
    <location>
        <begin position="523"/>
        <end position="541"/>
    </location>
</feature>
<sequence length="597" mass="66204">MQAATSAPALQVGATSNTLPQHSPSEVRTARADKSEATRPAKAVASTHELSRIFGNGPTQYMALFIATLSDIALLLHNLVPTIMSVDVDHWCKQPAEYSNLTTAQWRNISTPRDADGKWLRCVRYDPPLSVASTNRSTRPCQSWDYGPGAGRSLVAQWDLVCQNQWLLTLSSILYMSGAMTAAPFMGVLSDKVGRRPVICAAIAVLMMSGLALCFTNAYVAFLFLRFWVSASVSTLQITSFVLLFELSTREYQCMYCVITKAAAYTTAPLFLTVTGHIVPNWTTLQILVMLPTSLLMSAFYVTLESPHWLLSKKKFEAAEKTVLWAASRNDVKVADAARQWRLVSAAWQYAGKDTTRASKSSVGDTMGAMSLLRRGVIMVWCWFMVVLTYYGRFLARGPSTHWLLVLKLFLQLSFIYLLYRSMMFLGRRHSLWGVLMGFSLLVGFSTLFSVLNLDPTLVAFMTAAIDVFLDMAAVLIYIISVEIFPTVVRSLGVFTCYFFGRIGGMAAPIFYVGGLFSSSELALLSLSFAGLLTSLLVTYLPETMALGIVDTIGDLDESNRQRRLRRFGVFATKTSRDPSKEKSNKTEQQQPSADFK</sequence>
<feature type="region of interest" description="Disordered" evidence="5">
    <location>
        <begin position="1"/>
        <end position="43"/>
    </location>
</feature>
<organism>
    <name type="scientific">Ixodes scapularis</name>
    <name type="common">Black-legged tick</name>
    <name type="synonym">Deer tick</name>
    <dbReference type="NCBI Taxonomy" id="6945"/>
    <lineage>
        <taxon>Eukaryota</taxon>
        <taxon>Metazoa</taxon>
        <taxon>Ecdysozoa</taxon>
        <taxon>Arthropoda</taxon>
        <taxon>Chelicerata</taxon>
        <taxon>Arachnida</taxon>
        <taxon>Acari</taxon>
        <taxon>Parasitiformes</taxon>
        <taxon>Ixodida</taxon>
        <taxon>Ixodoidea</taxon>
        <taxon>Ixodidae</taxon>
        <taxon>Ixodinae</taxon>
        <taxon>Ixodes</taxon>
    </lineage>
</organism>
<dbReference type="Proteomes" id="UP000001555">
    <property type="component" value="Unassembled WGS sequence"/>
</dbReference>
<dbReference type="SUPFAM" id="SSF103473">
    <property type="entry name" value="MFS general substrate transporter"/>
    <property type="match status" value="1"/>
</dbReference>
<name>B7P3Z2_IXOSC</name>
<feature type="transmembrane region" description="Helical" evidence="6">
    <location>
        <begin position="402"/>
        <end position="420"/>
    </location>
</feature>
<dbReference type="PaxDb" id="6945-B7P3Z2"/>
<dbReference type="GO" id="GO:0016020">
    <property type="term" value="C:membrane"/>
    <property type="evidence" value="ECO:0007669"/>
    <property type="project" value="UniProtKB-SubCell"/>
</dbReference>
<reference evidence="7 9" key="1">
    <citation type="submission" date="2008-03" db="EMBL/GenBank/DDBJ databases">
        <title>Annotation of Ixodes scapularis.</title>
        <authorList>
            <consortium name="Ixodes scapularis Genome Project Consortium"/>
            <person name="Caler E."/>
            <person name="Hannick L.I."/>
            <person name="Bidwell S."/>
            <person name="Joardar V."/>
            <person name="Thiagarajan M."/>
            <person name="Amedeo P."/>
            <person name="Galinsky K.J."/>
            <person name="Schobel S."/>
            <person name="Inman J."/>
            <person name="Hostetler J."/>
            <person name="Miller J."/>
            <person name="Hammond M."/>
            <person name="Megy K."/>
            <person name="Lawson D."/>
            <person name="Kodira C."/>
            <person name="Sutton G."/>
            <person name="Meyer J."/>
            <person name="Hill C.A."/>
            <person name="Birren B."/>
            <person name="Nene V."/>
            <person name="Collins F."/>
            <person name="Alarcon-Chaidez F."/>
            <person name="Wikel S."/>
            <person name="Strausberg R."/>
        </authorList>
    </citation>
    <scope>NUCLEOTIDE SEQUENCE [LARGE SCALE GENOMIC DNA]</scope>
    <source>
        <strain evidence="9">Wikel</strain>
        <strain evidence="7">Wikel colony</strain>
    </source>
</reference>
<dbReference type="AlphaFoldDB" id="B7P3Z2"/>
<dbReference type="VEuPathDB" id="VectorBase:ISCW001616"/>
<protein>
    <submittedName>
        <fullName evidence="7 8">Solute carrier, putative</fullName>
    </submittedName>
</protein>
<feature type="compositionally biased region" description="Basic and acidic residues" evidence="5">
    <location>
        <begin position="575"/>
        <end position="586"/>
    </location>
</feature>
<evidence type="ECO:0000256" key="6">
    <source>
        <dbReference type="SAM" id="Phobius"/>
    </source>
</evidence>
<dbReference type="InterPro" id="IPR036259">
    <property type="entry name" value="MFS_trans_sf"/>
</dbReference>
<evidence type="ECO:0000256" key="3">
    <source>
        <dbReference type="ARBA" id="ARBA00022989"/>
    </source>
</evidence>
<dbReference type="Gene3D" id="1.20.1250.20">
    <property type="entry name" value="MFS general substrate transporter like domains"/>
    <property type="match status" value="1"/>
</dbReference>
<dbReference type="HOGENOM" id="CLU_001265_33_3_1"/>
<gene>
    <name evidence="8" type="primary">8024263</name>
    <name evidence="7" type="ORF">IscW_ISCW001616</name>
</gene>
<evidence type="ECO:0000313" key="7">
    <source>
        <dbReference type="EMBL" id="EEC01314.1"/>
    </source>
</evidence>
<feature type="transmembrane region" description="Helical" evidence="6">
    <location>
        <begin position="254"/>
        <end position="279"/>
    </location>
</feature>
<reference evidence="8" key="2">
    <citation type="submission" date="2020-05" db="UniProtKB">
        <authorList>
            <consortium name="EnsemblMetazoa"/>
        </authorList>
    </citation>
    <scope>IDENTIFICATION</scope>
    <source>
        <strain evidence="8">wikel</strain>
    </source>
</reference>
<feature type="compositionally biased region" description="Polar residues" evidence="5">
    <location>
        <begin position="13"/>
        <end position="26"/>
    </location>
</feature>
<feature type="compositionally biased region" description="Polar residues" evidence="5">
    <location>
        <begin position="587"/>
        <end position="597"/>
    </location>
</feature>
<evidence type="ECO:0000256" key="4">
    <source>
        <dbReference type="ARBA" id="ARBA00023136"/>
    </source>
</evidence>
<dbReference type="EnsemblMetazoa" id="ISCW001616-RA">
    <property type="protein sequence ID" value="ISCW001616-PA"/>
    <property type="gene ID" value="ISCW001616"/>
</dbReference>
<evidence type="ECO:0000256" key="5">
    <source>
        <dbReference type="SAM" id="MobiDB-lite"/>
    </source>
</evidence>
<dbReference type="EMBL" id="ABJB010968788">
    <property type="status" value="NOT_ANNOTATED_CDS"/>
    <property type="molecule type" value="Genomic_DNA"/>
</dbReference>
<dbReference type="KEGG" id="isc:8024263"/>
<dbReference type="PANTHER" id="PTHR24064">
    <property type="entry name" value="SOLUTE CARRIER FAMILY 22 MEMBER"/>
    <property type="match status" value="1"/>
</dbReference>
<feature type="compositionally biased region" description="Basic and acidic residues" evidence="5">
    <location>
        <begin position="28"/>
        <end position="39"/>
    </location>
</feature>
<dbReference type="InterPro" id="IPR005828">
    <property type="entry name" value="MFS_sugar_transport-like"/>
</dbReference>
<evidence type="ECO:0000256" key="1">
    <source>
        <dbReference type="ARBA" id="ARBA00004141"/>
    </source>
</evidence>
<feature type="transmembrane region" description="Helical" evidence="6">
    <location>
        <begin position="198"/>
        <end position="221"/>
    </location>
</feature>
<comment type="subcellular location">
    <subcellularLocation>
        <location evidence="1">Membrane</location>
        <topology evidence="1">Multi-pass membrane protein</topology>
    </subcellularLocation>
</comment>
<keyword evidence="2 6" id="KW-0812">Transmembrane</keyword>
<dbReference type="GO" id="GO:0022857">
    <property type="term" value="F:transmembrane transporter activity"/>
    <property type="evidence" value="ECO:0007669"/>
    <property type="project" value="InterPro"/>
</dbReference>
<feature type="transmembrane region" description="Helical" evidence="6">
    <location>
        <begin position="166"/>
        <end position="186"/>
    </location>
</feature>
<feature type="transmembrane region" description="Helical" evidence="6">
    <location>
        <begin position="492"/>
        <end position="517"/>
    </location>
</feature>